<keyword evidence="8" id="KW-0326">Glycosidase</keyword>
<dbReference type="EMBL" id="QWIP01000116">
    <property type="protein sequence ID" value="RMY72582.1"/>
    <property type="molecule type" value="Genomic_DNA"/>
</dbReference>
<keyword evidence="9" id="KW-0624">Polysaccharide degradation</keyword>
<dbReference type="GO" id="GO:0046556">
    <property type="term" value="F:alpha-L-arabinofuranosidase activity"/>
    <property type="evidence" value="ECO:0007669"/>
    <property type="project" value="TreeGrafter"/>
</dbReference>
<comment type="pathway">
    <text evidence="1">Glycan degradation; xylan degradation.</text>
</comment>
<evidence type="ECO:0000256" key="3">
    <source>
        <dbReference type="ARBA" id="ARBA00022651"/>
    </source>
</evidence>
<evidence type="ECO:0000256" key="11">
    <source>
        <dbReference type="ARBA" id="ARBA00026107"/>
    </source>
</evidence>
<dbReference type="InterPro" id="IPR013783">
    <property type="entry name" value="Ig-like_fold"/>
</dbReference>
<evidence type="ECO:0000256" key="10">
    <source>
        <dbReference type="ARBA" id="ARBA00024574"/>
    </source>
</evidence>
<reference evidence="13 14" key="1">
    <citation type="journal article" date="2018" name="BMC Genomics">
        <title>Genomic evidence for intraspecific hybridization in a clonal and extremely halotolerant yeast.</title>
        <authorList>
            <person name="Gostincar C."/>
            <person name="Stajich J.E."/>
            <person name="Zupancic J."/>
            <person name="Zalar P."/>
            <person name="Gunde-Cimerman N."/>
        </authorList>
    </citation>
    <scope>NUCLEOTIDE SEQUENCE [LARGE SCALE GENOMIC DNA]</scope>
    <source>
        <strain evidence="13 14">EXF-2682</strain>
    </source>
</reference>
<keyword evidence="5" id="KW-0378">Hydrolase</keyword>
<name>A0A3M7E7J2_HORWE</name>
<dbReference type="InterPro" id="IPR001764">
    <property type="entry name" value="Glyco_hydro_3_N"/>
</dbReference>
<dbReference type="PANTHER" id="PTHR42721:SF3">
    <property type="entry name" value="BETA-D-XYLOSIDASE 5-RELATED"/>
    <property type="match status" value="1"/>
</dbReference>
<evidence type="ECO:0000256" key="9">
    <source>
        <dbReference type="ARBA" id="ARBA00023326"/>
    </source>
</evidence>
<comment type="caution">
    <text evidence="13">The sequence shown here is derived from an EMBL/GenBank/DDBJ whole genome shotgun (WGS) entry which is preliminary data.</text>
</comment>
<dbReference type="InterPro" id="IPR026891">
    <property type="entry name" value="Fn3-like"/>
</dbReference>
<dbReference type="InterPro" id="IPR036962">
    <property type="entry name" value="Glyco_hydro_3_N_sf"/>
</dbReference>
<protein>
    <recommendedName>
        <fullName evidence="11">xylan 1,4-beta-xylosidase</fullName>
        <ecNumber evidence="11">3.2.1.37</ecNumber>
    </recommendedName>
</protein>
<keyword evidence="6" id="KW-0325">Glycoprotein</keyword>
<proteinExistence type="inferred from homology"/>
<dbReference type="EC" id="3.2.1.37" evidence="11"/>
<dbReference type="Gene3D" id="3.40.50.1700">
    <property type="entry name" value="Glycoside hydrolase family 3 C-terminal domain"/>
    <property type="match status" value="1"/>
</dbReference>
<dbReference type="SUPFAM" id="SSF51445">
    <property type="entry name" value="(Trans)glycosidases"/>
    <property type="match status" value="1"/>
</dbReference>
<dbReference type="GO" id="GO:0045493">
    <property type="term" value="P:xylan catabolic process"/>
    <property type="evidence" value="ECO:0007669"/>
    <property type="project" value="UniProtKB-UniPathway"/>
</dbReference>
<dbReference type="InterPro" id="IPR002772">
    <property type="entry name" value="Glyco_hydro_3_C"/>
</dbReference>
<organism evidence="13 14">
    <name type="scientific">Hortaea werneckii</name>
    <name type="common">Black yeast</name>
    <name type="synonym">Cladosporium werneckii</name>
    <dbReference type="NCBI Taxonomy" id="91943"/>
    <lineage>
        <taxon>Eukaryota</taxon>
        <taxon>Fungi</taxon>
        <taxon>Dikarya</taxon>
        <taxon>Ascomycota</taxon>
        <taxon>Pezizomycotina</taxon>
        <taxon>Dothideomycetes</taxon>
        <taxon>Dothideomycetidae</taxon>
        <taxon>Mycosphaerellales</taxon>
        <taxon>Teratosphaeriaceae</taxon>
        <taxon>Hortaea</taxon>
    </lineage>
</organism>
<evidence type="ECO:0000259" key="12">
    <source>
        <dbReference type="SMART" id="SM01217"/>
    </source>
</evidence>
<dbReference type="VEuPathDB" id="FungiDB:BTJ68_05756"/>
<accession>A0A3M7E7J2</accession>
<evidence type="ECO:0000256" key="7">
    <source>
        <dbReference type="ARBA" id="ARBA00023277"/>
    </source>
</evidence>
<dbReference type="SUPFAM" id="SSF52279">
    <property type="entry name" value="Beta-D-glucan exohydrolase, C-terminal domain"/>
    <property type="match status" value="1"/>
</dbReference>
<dbReference type="Proteomes" id="UP000269276">
    <property type="component" value="Unassembled WGS sequence"/>
</dbReference>
<dbReference type="InterPro" id="IPR017853">
    <property type="entry name" value="GH"/>
</dbReference>
<dbReference type="Gene3D" id="3.20.20.300">
    <property type="entry name" value="Glycoside hydrolase, family 3, N-terminal domain"/>
    <property type="match status" value="1"/>
</dbReference>
<dbReference type="SMART" id="SM01217">
    <property type="entry name" value="Fn3_like"/>
    <property type="match status" value="1"/>
</dbReference>
<comment type="catalytic activity">
    <reaction evidence="10">
        <text>Hydrolysis of (1-&gt;4)-beta-D-xylans, to remove successive D-xylose residues from the non-reducing termini.</text>
        <dbReference type="EC" id="3.2.1.37"/>
    </reaction>
</comment>
<evidence type="ECO:0000313" key="14">
    <source>
        <dbReference type="Proteomes" id="UP000269276"/>
    </source>
</evidence>
<dbReference type="AlphaFoldDB" id="A0A3M7E7J2"/>
<comment type="similarity">
    <text evidence="2">Belongs to the glycosyl hydrolase 3 family.</text>
</comment>
<sequence length="818" mass="89863">MRFGTSPSSFQLLSHISSLLSIMSAVLGAAVLALAGRAVAQLEGRGFPDCENGPLRDNTVCDMSADPLERATALINAMTVEEKINNTGSTSPGVDRLGLPAYTWWNEALHGVADSPGVNFSEAGDFRYATSFPQPIVMGAAFDDELIRSVAEVISTEARAFNNFERAGLDYWTPNINPYKDPRWGRGLETPGEDPFHLSSYVHSLILGLQGGYDPKYKRVVATCKHFAGYDMESWNGNLRYQWNAEINSQDLVEYYMPSFQSCARDSNVGAFMCTYNSLNGRPTCADPWLLNDVLREHWGWTKEQQWVTSDCDSVQNIFYPHQYTDTREEAAAAALNAGTDVDCGTYYQHHLPAAYEQGLFNESTLDQALIRQYSSLVRLGYFDGMSVPYRSLDFSDVNTPNAQQLAYRAAVEGVTLLKNDGLLPLQIGSDQTIALLGSWANATTQMQGNYEGPAPYLHGPVYGANQTGANVLVYNQPSGQGNPTTDNWPTIWDYAEQADVIVYAGGIDLEVAEEGHDRHTIDWTGAQLDVIGELAMYGKPMIVLQMGDQVDNTMIAQNPNISALLWGGYPGQDGGLAMFDIITGKVAPSGRLPVTQYPSKYVSQIPMTDMSLRPNASNGSPGRTYQWYTGKPVYEFGYGMHYTDFSVSIDGGESDSYDIADLVKGCDEQYMDRCPFKTVSVDVENCGSVTSDYSALGFLAGCHGPEPYPHKRLRAYTRLHNITAGATETAALNMTLGSLARVDDYGNTVLYPGDYSLMIDVQPLAMWNFTLTGEPVTLDNWPQPPEPLSQPTDYWVGGYGSAQREQLLEDGTVPIVP</sequence>
<dbReference type="Gene3D" id="2.60.40.10">
    <property type="entry name" value="Immunoglobulins"/>
    <property type="match status" value="1"/>
</dbReference>
<dbReference type="GO" id="GO:0031222">
    <property type="term" value="P:arabinan catabolic process"/>
    <property type="evidence" value="ECO:0007669"/>
    <property type="project" value="TreeGrafter"/>
</dbReference>
<dbReference type="InterPro" id="IPR044993">
    <property type="entry name" value="BXL"/>
</dbReference>
<dbReference type="OrthoDB" id="47059at2759"/>
<evidence type="ECO:0000256" key="4">
    <source>
        <dbReference type="ARBA" id="ARBA00022729"/>
    </source>
</evidence>
<dbReference type="Pfam" id="PF01915">
    <property type="entry name" value="Glyco_hydro_3_C"/>
    <property type="match status" value="1"/>
</dbReference>
<evidence type="ECO:0000256" key="1">
    <source>
        <dbReference type="ARBA" id="ARBA00004851"/>
    </source>
</evidence>
<dbReference type="PANTHER" id="PTHR42721">
    <property type="entry name" value="SUGAR HYDROLASE-RELATED"/>
    <property type="match status" value="1"/>
</dbReference>
<dbReference type="GO" id="GO:0009044">
    <property type="term" value="F:xylan 1,4-beta-xylosidase activity"/>
    <property type="evidence" value="ECO:0007669"/>
    <property type="project" value="UniProtKB-EC"/>
</dbReference>
<keyword evidence="7" id="KW-0119">Carbohydrate metabolism</keyword>
<keyword evidence="4" id="KW-0732">Signal</keyword>
<feature type="domain" description="Fibronectin type III-like" evidence="12">
    <location>
        <begin position="694"/>
        <end position="764"/>
    </location>
</feature>
<dbReference type="UniPathway" id="UPA00114"/>
<dbReference type="InterPro" id="IPR036881">
    <property type="entry name" value="Glyco_hydro_3_C_sf"/>
</dbReference>
<evidence type="ECO:0000256" key="6">
    <source>
        <dbReference type="ARBA" id="ARBA00023180"/>
    </source>
</evidence>
<gene>
    <name evidence="13" type="ORF">D0863_04430</name>
</gene>
<evidence type="ECO:0000256" key="8">
    <source>
        <dbReference type="ARBA" id="ARBA00023295"/>
    </source>
</evidence>
<evidence type="ECO:0000256" key="5">
    <source>
        <dbReference type="ARBA" id="ARBA00022801"/>
    </source>
</evidence>
<dbReference type="Pfam" id="PF00933">
    <property type="entry name" value="Glyco_hydro_3"/>
    <property type="match status" value="1"/>
</dbReference>
<evidence type="ECO:0000313" key="13">
    <source>
        <dbReference type="EMBL" id="RMY72582.1"/>
    </source>
</evidence>
<keyword evidence="3" id="KW-0858">Xylan degradation</keyword>
<evidence type="ECO:0000256" key="2">
    <source>
        <dbReference type="ARBA" id="ARBA00005336"/>
    </source>
</evidence>